<feature type="site" description="Electron transfer via tryptophanyl radical" evidence="9">
    <location>
        <position position="366"/>
    </location>
</feature>
<dbReference type="FunFam" id="1.10.579.10:FF:000003">
    <property type="entry name" value="Deoxyribodipyrimidine photo-lyase"/>
    <property type="match status" value="1"/>
</dbReference>
<dbReference type="GO" id="GO:0009416">
    <property type="term" value="P:response to light stimulus"/>
    <property type="evidence" value="ECO:0007669"/>
    <property type="project" value="TreeGrafter"/>
</dbReference>
<evidence type="ECO:0000256" key="9">
    <source>
        <dbReference type="PIRSR" id="PIRSR602081-2"/>
    </source>
</evidence>
<protein>
    <recommendedName>
        <fullName evidence="3">Deoxyribodipyrimidine photo-lyase</fullName>
        <ecNumber evidence="2">4.1.99.3</ecNumber>
    </recommendedName>
</protein>
<evidence type="ECO:0000259" key="11">
    <source>
        <dbReference type="PROSITE" id="PS51645"/>
    </source>
</evidence>
<comment type="cofactor">
    <cofactor evidence="8">
        <name>FAD</name>
        <dbReference type="ChEBI" id="CHEBI:57692"/>
    </cofactor>
    <text evidence="8">Binds 1 FAD per subunit.</text>
</comment>
<keyword evidence="12" id="KW-0456">Lyase</keyword>
<dbReference type="PRINTS" id="PR00147">
    <property type="entry name" value="DNAPHOTLYASE"/>
</dbReference>
<evidence type="ECO:0000256" key="4">
    <source>
        <dbReference type="ARBA" id="ARBA00022630"/>
    </source>
</evidence>
<dbReference type="SUPFAM" id="SSF52425">
    <property type="entry name" value="Cryptochrome/photolyase, N-terminal domain"/>
    <property type="match status" value="1"/>
</dbReference>
<dbReference type="InterPro" id="IPR036134">
    <property type="entry name" value="Crypto/Photolyase_FAD-like_sf"/>
</dbReference>
<feature type="site" description="Electron transfer via tryptophanyl radical" evidence="9">
    <location>
        <position position="313"/>
    </location>
</feature>
<dbReference type="InterPro" id="IPR006050">
    <property type="entry name" value="DNA_photolyase_N"/>
</dbReference>
<dbReference type="PROSITE" id="PS00394">
    <property type="entry name" value="DNA_PHOTOLYASES_1_1"/>
    <property type="match status" value="1"/>
</dbReference>
<evidence type="ECO:0000256" key="8">
    <source>
        <dbReference type="PIRSR" id="PIRSR602081-1"/>
    </source>
</evidence>
<keyword evidence="5 8" id="KW-0274">FAD</keyword>
<comment type="catalytic activity">
    <reaction evidence="7">
        <text>cyclobutadipyrimidine (in DNA) = 2 pyrimidine residues (in DNA).</text>
        <dbReference type="EC" id="4.1.99.3"/>
    </reaction>
</comment>
<keyword evidence="6 10" id="KW-0157">Chromophore</keyword>
<dbReference type="AlphaFoldDB" id="A0A3T0E9R6"/>
<evidence type="ECO:0000256" key="2">
    <source>
        <dbReference type="ARBA" id="ARBA00013149"/>
    </source>
</evidence>
<feature type="binding site" evidence="8">
    <location>
        <begin position="379"/>
        <end position="381"/>
    </location>
    <ligand>
        <name>FAD</name>
        <dbReference type="ChEBI" id="CHEBI:57692"/>
    </ligand>
</feature>
<evidence type="ECO:0000313" key="13">
    <source>
        <dbReference type="Proteomes" id="UP000286954"/>
    </source>
</evidence>
<evidence type="ECO:0000256" key="3">
    <source>
        <dbReference type="ARBA" id="ARBA00014046"/>
    </source>
</evidence>
<dbReference type="KEGG" id="gak:X907_1641"/>
<dbReference type="PANTHER" id="PTHR11455">
    <property type="entry name" value="CRYPTOCHROME"/>
    <property type="match status" value="1"/>
</dbReference>
<feature type="site" description="Electron transfer via tryptophanyl radical" evidence="9">
    <location>
        <position position="389"/>
    </location>
</feature>
<reference evidence="12 13" key="1">
    <citation type="submission" date="2016-12" db="EMBL/GenBank/DDBJ databases">
        <title>The genome of dimorphic prosthecate Glycocaulis alkaliphilus 6b-8t, isolated from crude oil dictates its adaptability in petroleum environments.</title>
        <authorList>
            <person name="Wu X.-L."/>
            <person name="Geng S."/>
        </authorList>
    </citation>
    <scope>NUCLEOTIDE SEQUENCE [LARGE SCALE GENOMIC DNA]</scope>
    <source>
        <strain evidence="12 13">6B-8</strain>
    </source>
</reference>
<dbReference type="PROSITE" id="PS51645">
    <property type="entry name" value="PHR_CRY_ALPHA_BETA"/>
    <property type="match status" value="1"/>
</dbReference>
<dbReference type="OrthoDB" id="9772484at2"/>
<dbReference type="RefSeq" id="WP_127566904.1">
    <property type="nucleotide sequence ID" value="NZ_BMFB01000003.1"/>
</dbReference>
<organism evidence="12 13">
    <name type="scientific">Glycocaulis alkaliphilus</name>
    <dbReference type="NCBI Taxonomy" id="1434191"/>
    <lineage>
        <taxon>Bacteria</taxon>
        <taxon>Pseudomonadati</taxon>
        <taxon>Pseudomonadota</taxon>
        <taxon>Alphaproteobacteria</taxon>
        <taxon>Maricaulales</taxon>
        <taxon>Maricaulaceae</taxon>
        <taxon>Glycocaulis</taxon>
    </lineage>
</organism>
<feature type="binding site" evidence="8">
    <location>
        <position position="233"/>
    </location>
    <ligand>
        <name>FAD</name>
        <dbReference type="ChEBI" id="CHEBI:57692"/>
    </ligand>
</feature>
<dbReference type="Gene3D" id="3.40.50.620">
    <property type="entry name" value="HUPs"/>
    <property type="match status" value="1"/>
</dbReference>
<evidence type="ECO:0000313" key="12">
    <source>
        <dbReference type="EMBL" id="AZU04173.1"/>
    </source>
</evidence>
<proteinExistence type="inferred from homology"/>
<dbReference type="GO" id="GO:0003904">
    <property type="term" value="F:deoxyribodipyrimidine photo-lyase activity"/>
    <property type="evidence" value="ECO:0007669"/>
    <property type="project" value="UniProtKB-EC"/>
</dbReference>
<sequence>MSTSSHSAGSPVICWFRQDLRLADNPALLAATQSGAPVICLYVLDDKTPGKWARGGASRWWLHHSLAALSASLEELGARLVLRRGDAFEIVTGLASELGAQRVFWNRCYEPFARERDTSIKTRLKQAGCEAETFNGALLIEPWNLKTKDGGPYRVYSPYFRALAPHCDDIAPLPAPSSVTDGSQGVHSDALSSWSLLPSSPDWATGFGPVWTPGEDGARARLETFCEDAARDYADTRNLPGTDGTSRLSPHLHFGEISPRQIWHHAVSHVPAGKGRETFLKEIGWREFSYNLLFHFDDLPESNYQAKFNGFPWNFDETVFKNWTRGQTGYPIVDAGMRQLWQTGWMHNRVRMIVASFLTKHLLIDWRRGEEWFWDTLVDADLANNAASWQWVAGSGADAAPYFRIFNPVTQGEKFDEAGHYVREWVPELTNLPEKYIHAPWTAPADVLARAGITLGRDYPKPIVDHARARERALAAFSSLKDAA</sequence>
<accession>A0A3T0E9R6</accession>
<dbReference type="SUPFAM" id="SSF48173">
    <property type="entry name" value="Cryptochrome/photolyase FAD-binding domain"/>
    <property type="match status" value="1"/>
</dbReference>
<dbReference type="Proteomes" id="UP000286954">
    <property type="component" value="Chromosome"/>
</dbReference>
<dbReference type="InterPro" id="IPR036155">
    <property type="entry name" value="Crypto/Photolyase_N_sf"/>
</dbReference>
<dbReference type="GO" id="GO:0000719">
    <property type="term" value="P:photoreactive repair"/>
    <property type="evidence" value="ECO:0007669"/>
    <property type="project" value="UniProtKB-ARBA"/>
</dbReference>
<keyword evidence="13" id="KW-1185">Reference proteome</keyword>
<dbReference type="Pfam" id="PF00875">
    <property type="entry name" value="DNA_photolyase"/>
    <property type="match status" value="1"/>
</dbReference>
<dbReference type="InterPro" id="IPR002081">
    <property type="entry name" value="Cryptochrome/DNA_photolyase_1"/>
</dbReference>
<feature type="binding site" evidence="8">
    <location>
        <position position="279"/>
    </location>
    <ligand>
        <name>FAD</name>
        <dbReference type="ChEBI" id="CHEBI:57692"/>
    </ligand>
</feature>
<dbReference type="InterPro" id="IPR018394">
    <property type="entry name" value="DNA_photolyase_1_CS_C"/>
</dbReference>
<dbReference type="EC" id="4.1.99.3" evidence="2"/>
<dbReference type="Gene3D" id="1.10.579.10">
    <property type="entry name" value="DNA Cyclobutane Dipyrimidine Photolyase, subunit A, domain 3"/>
    <property type="match status" value="1"/>
</dbReference>
<evidence type="ECO:0000256" key="6">
    <source>
        <dbReference type="ARBA" id="ARBA00022991"/>
    </source>
</evidence>
<dbReference type="GO" id="GO:0071949">
    <property type="term" value="F:FAD binding"/>
    <property type="evidence" value="ECO:0007669"/>
    <property type="project" value="TreeGrafter"/>
</dbReference>
<keyword evidence="4 8" id="KW-0285">Flavoprotein</keyword>
<comment type="similarity">
    <text evidence="10">Belongs to the DNA photolyase family.</text>
</comment>
<dbReference type="PROSITE" id="PS00691">
    <property type="entry name" value="DNA_PHOTOLYASES_1_2"/>
    <property type="match status" value="1"/>
</dbReference>
<gene>
    <name evidence="12" type="ORF">X907_1641</name>
</gene>
<dbReference type="Pfam" id="PF03441">
    <property type="entry name" value="FAD_binding_7"/>
    <property type="match status" value="1"/>
</dbReference>
<evidence type="ECO:0000256" key="10">
    <source>
        <dbReference type="RuleBase" id="RU004182"/>
    </source>
</evidence>
<name>A0A3T0E9R6_9PROT</name>
<dbReference type="PANTHER" id="PTHR11455:SF9">
    <property type="entry name" value="CRYPTOCHROME CIRCADIAN CLOCK 5 ISOFORM X1"/>
    <property type="match status" value="1"/>
</dbReference>
<dbReference type="InterPro" id="IPR014729">
    <property type="entry name" value="Rossmann-like_a/b/a_fold"/>
</dbReference>
<comment type="cofactor">
    <cofactor evidence="1">
        <name>(6R)-5,10-methylene-5,6,7,8-tetrahydrofolate</name>
        <dbReference type="ChEBI" id="CHEBI:15636"/>
    </cofactor>
</comment>
<evidence type="ECO:0000256" key="1">
    <source>
        <dbReference type="ARBA" id="ARBA00001932"/>
    </source>
</evidence>
<dbReference type="InterPro" id="IPR005101">
    <property type="entry name" value="Cryptochr/Photolyase_FAD-bd"/>
</dbReference>
<feature type="domain" description="Photolyase/cryptochrome alpha/beta" evidence="11">
    <location>
        <begin position="10"/>
        <end position="139"/>
    </location>
</feature>
<evidence type="ECO:0000256" key="7">
    <source>
        <dbReference type="ARBA" id="ARBA00033999"/>
    </source>
</evidence>
<evidence type="ECO:0000256" key="5">
    <source>
        <dbReference type="ARBA" id="ARBA00022827"/>
    </source>
</evidence>
<dbReference type="EMBL" id="CP018911">
    <property type="protein sequence ID" value="AZU04173.1"/>
    <property type="molecule type" value="Genomic_DNA"/>
</dbReference>
<dbReference type="GO" id="GO:0003677">
    <property type="term" value="F:DNA binding"/>
    <property type="evidence" value="ECO:0007669"/>
    <property type="project" value="TreeGrafter"/>
</dbReference>
<dbReference type="Gene3D" id="1.25.40.80">
    <property type="match status" value="1"/>
</dbReference>
<feature type="binding site" evidence="8">
    <location>
        <begin position="245"/>
        <end position="249"/>
    </location>
    <ligand>
        <name>FAD</name>
        <dbReference type="ChEBI" id="CHEBI:57692"/>
    </ligand>
</feature>